<dbReference type="Pfam" id="PF01757">
    <property type="entry name" value="Acyl_transf_3"/>
    <property type="match status" value="1"/>
</dbReference>
<feature type="domain" description="Acyltransferase 3" evidence="3">
    <location>
        <begin position="39"/>
        <end position="370"/>
    </location>
</feature>
<evidence type="ECO:0000259" key="3">
    <source>
        <dbReference type="Pfam" id="PF01757"/>
    </source>
</evidence>
<dbReference type="GO" id="GO:0009103">
    <property type="term" value="P:lipopolysaccharide biosynthetic process"/>
    <property type="evidence" value="ECO:0007669"/>
    <property type="project" value="TreeGrafter"/>
</dbReference>
<reference evidence="5 6" key="1">
    <citation type="submission" date="2018-08" db="EMBL/GenBank/DDBJ databases">
        <title>Microbacterium lemovicicum sp. nov., a bacterium isolated from a natural uranium-rich soil.</title>
        <authorList>
            <person name="ORTET P."/>
        </authorList>
    </citation>
    <scope>NUCLEOTIDE SEQUENCE [LARGE SCALE GENOMIC DNA]</scope>
    <source>
        <strain evidence="5 6">Viu22</strain>
    </source>
</reference>
<accession>A0A3Q9IZQ9</accession>
<dbReference type="InterPro" id="IPR043968">
    <property type="entry name" value="SGNH"/>
</dbReference>
<feature type="transmembrane region" description="Helical" evidence="2">
    <location>
        <begin position="393"/>
        <end position="414"/>
    </location>
</feature>
<feature type="transmembrane region" description="Helical" evidence="2">
    <location>
        <begin position="263"/>
        <end position="282"/>
    </location>
</feature>
<keyword evidence="2" id="KW-0812">Transmembrane</keyword>
<feature type="transmembrane region" description="Helical" evidence="2">
    <location>
        <begin position="106"/>
        <end position="125"/>
    </location>
</feature>
<dbReference type="InterPro" id="IPR050879">
    <property type="entry name" value="Acyltransferase_3"/>
</dbReference>
<dbReference type="GO" id="GO:0016747">
    <property type="term" value="F:acyltransferase activity, transferring groups other than amino-acyl groups"/>
    <property type="evidence" value="ECO:0007669"/>
    <property type="project" value="InterPro"/>
</dbReference>
<name>A0A3Q9IZQ9_9MICO</name>
<keyword evidence="5" id="KW-0012">Acyltransferase</keyword>
<feature type="transmembrane region" description="Helical" evidence="2">
    <location>
        <begin position="294"/>
        <end position="314"/>
    </location>
</feature>
<feature type="region of interest" description="Disordered" evidence="1">
    <location>
        <begin position="1"/>
        <end position="30"/>
    </location>
</feature>
<dbReference type="PANTHER" id="PTHR23028:SF53">
    <property type="entry name" value="ACYL_TRANSF_3 DOMAIN-CONTAINING PROTEIN"/>
    <property type="match status" value="1"/>
</dbReference>
<feature type="transmembrane region" description="Helical" evidence="2">
    <location>
        <begin position="234"/>
        <end position="256"/>
    </location>
</feature>
<dbReference type="InterPro" id="IPR002656">
    <property type="entry name" value="Acyl_transf_3_dom"/>
</dbReference>
<feature type="transmembrane region" description="Helical" evidence="2">
    <location>
        <begin position="207"/>
        <end position="228"/>
    </location>
</feature>
<feature type="transmembrane region" description="Helical" evidence="2">
    <location>
        <begin position="326"/>
        <end position="349"/>
    </location>
</feature>
<keyword evidence="6" id="KW-1185">Reference proteome</keyword>
<dbReference type="AlphaFoldDB" id="A0A3Q9IZQ9"/>
<keyword evidence="2" id="KW-1133">Transmembrane helix</keyword>
<dbReference type="GO" id="GO:0016020">
    <property type="term" value="C:membrane"/>
    <property type="evidence" value="ECO:0007669"/>
    <property type="project" value="TreeGrafter"/>
</dbReference>
<dbReference type="PANTHER" id="PTHR23028">
    <property type="entry name" value="ACETYLTRANSFERASE"/>
    <property type="match status" value="1"/>
</dbReference>
<keyword evidence="2" id="KW-0472">Membrane</keyword>
<dbReference type="KEGG" id="mlv:CVS47_00756"/>
<evidence type="ECO:0000256" key="2">
    <source>
        <dbReference type="SAM" id="Phobius"/>
    </source>
</evidence>
<evidence type="ECO:0000313" key="5">
    <source>
        <dbReference type="EMBL" id="AZS36156.1"/>
    </source>
</evidence>
<dbReference type="EMBL" id="CP031423">
    <property type="protein sequence ID" value="AZS36156.1"/>
    <property type="molecule type" value="Genomic_DNA"/>
</dbReference>
<sequence length="724" mass="77273">MLDPASPPVRRPRADGPMTAPVTAAPPAAARPRAPFRTDIQALRAVAIGAVVLNHLWPTVFTGGYVGVDVFFVISGFLITGHLWGELERTGRVRLGAFYSRRIRRLLPAALLVLTVAAALVALFLPYTRWARNAGEIAASAGYVENWFLSAMSVNYSALNDSASVAQHYWSLSVEEQFYLIWPLLLAGAVLWGGRRLSGASPRRRRAFTALAVVGVLSFAASVVFTAVTPAQAYFITFTRAWEFAVGGLIALGATLVRVSKPWAQTLSLAGAVAVVASVFLYDHETAFPGVAAALPALGTAAIIIAGTVTRPLWHTRLSAAAPVQWLGGVSYSLYLWHWPLIVVAPFALSMELRTPVKIGILAVALLLAWATKNLVEDPGQRWRWWSGSVRRAVGGMVAGILVVLLCAGALLVGSQLRGADDVPTAALPTGSCVGPDALAPGADCPDAFAAPASVEMTAKNEYFYTPPECGGFLDILSYGDKQTTTRCDFGAGQPTADVWLVGDSHAQQWQGAVFDLARERGWRVTTSYYGGCPAADVAFRGFREPWGQPDIDQCVRWSREVAGEIATERPQIVFTSMAAREQIVDDGSGSPEIDQFAAGLERDWTRWADAGSQVVALADPPLNGVVRSPDCLLLAGDDPVSCARPRAEAQPADPLVVAAQAIDRPDVRLIDLTDRFCDASLCYAAVGGLPVYYDADHLNLQFVRLLAPVIASTLDAGPAQAAG</sequence>
<dbReference type="Pfam" id="PF19040">
    <property type="entry name" value="SGNH"/>
    <property type="match status" value="1"/>
</dbReference>
<evidence type="ECO:0000256" key="1">
    <source>
        <dbReference type="SAM" id="MobiDB-lite"/>
    </source>
</evidence>
<organism evidence="5 6">
    <name type="scientific">Microbacterium lemovicicum</name>
    <dbReference type="NCBI Taxonomy" id="1072463"/>
    <lineage>
        <taxon>Bacteria</taxon>
        <taxon>Bacillati</taxon>
        <taxon>Actinomycetota</taxon>
        <taxon>Actinomycetes</taxon>
        <taxon>Micrococcales</taxon>
        <taxon>Microbacteriaceae</taxon>
        <taxon>Microbacterium</taxon>
    </lineage>
</organism>
<protein>
    <submittedName>
        <fullName evidence="5">O-acetyltransferase OatA</fullName>
        <ecNumber evidence="5">2.3.1.-</ecNumber>
    </submittedName>
</protein>
<evidence type="ECO:0000313" key="6">
    <source>
        <dbReference type="Proteomes" id="UP000276888"/>
    </source>
</evidence>
<evidence type="ECO:0000259" key="4">
    <source>
        <dbReference type="Pfam" id="PF19040"/>
    </source>
</evidence>
<gene>
    <name evidence="5" type="primary">oatA_1</name>
    <name evidence="5" type="ORF">CVS47_00756</name>
</gene>
<feature type="transmembrane region" description="Helical" evidence="2">
    <location>
        <begin position="355"/>
        <end position="372"/>
    </location>
</feature>
<keyword evidence="5" id="KW-0808">Transferase</keyword>
<feature type="transmembrane region" description="Helical" evidence="2">
    <location>
        <begin position="178"/>
        <end position="195"/>
    </location>
</feature>
<dbReference type="Proteomes" id="UP000276888">
    <property type="component" value="Chromosome"/>
</dbReference>
<proteinExistence type="predicted"/>
<feature type="transmembrane region" description="Helical" evidence="2">
    <location>
        <begin position="63"/>
        <end position="85"/>
    </location>
</feature>
<feature type="compositionally biased region" description="Low complexity" evidence="1">
    <location>
        <begin position="17"/>
        <end position="30"/>
    </location>
</feature>
<dbReference type="EC" id="2.3.1.-" evidence="5"/>
<feature type="domain" description="SGNH" evidence="4">
    <location>
        <begin position="485"/>
        <end position="712"/>
    </location>
</feature>